<name>A0A1A9UYT5_GLOAU</name>
<reference evidence="2" key="1">
    <citation type="submission" date="2020-05" db="UniProtKB">
        <authorList>
            <consortium name="EnsemblMetazoa"/>
        </authorList>
    </citation>
    <scope>IDENTIFICATION</scope>
    <source>
        <strain evidence="2">TTRI</strain>
    </source>
</reference>
<evidence type="ECO:0000313" key="2">
    <source>
        <dbReference type="EnsemblMetazoa" id="GAUT020105-PA"/>
    </source>
</evidence>
<accession>A0A1A9UYT5</accession>
<dbReference type="AlphaFoldDB" id="A0A1A9UYT5"/>
<feature type="region of interest" description="Disordered" evidence="1">
    <location>
        <begin position="63"/>
        <end position="84"/>
    </location>
</feature>
<dbReference type="EnsemblMetazoa" id="GAUT020105-RA">
    <property type="protein sequence ID" value="GAUT020105-PA"/>
    <property type="gene ID" value="GAUT020105"/>
</dbReference>
<sequence length="357" mass="41554">MKFRNYLYKNNSSIYHVFIPRGQADLAIVLAISLFVGLSGPALNSSFINEILAVRQKFDGNVTTGKHRHNERVGSGTTTKGGRERVEDELCLGGPPILGLESNLFRLSIREMEMGDSRRYYYNKGHEYVLKHSNTIRERHPKRYTIDDRNEETLGTLGKLYTLICKALEKHMYARVNEYTLIWMAVTLLGDNNDDDCNADETDADVKWVKPGSYLLYKQRRRYLCHSRLWLFYVSFGYSVMNNYVTLKQRDILLCNECVYFRVLANDTAINYSKYFKFFKALPLSARDNKFCENGRSGKRSHGYIFAIPAYQERPYLTMPLKVCSSHDMAYKDVYYTLTCIRMRTMYNYTKMAAVTN</sequence>
<proteinExistence type="predicted"/>
<evidence type="ECO:0000256" key="1">
    <source>
        <dbReference type="SAM" id="MobiDB-lite"/>
    </source>
</evidence>
<organism evidence="2 3">
    <name type="scientific">Glossina austeni</name>
    <name type="common">Savannah tsetse fly</name>
    <dbReference type="NCBI Taxonomy" id="7395"/>
    <lineage>
        <taxon>Eukaryota</taxon>
        <taxon>Metazoa</taxon>
        <taxon>Ecdysozoa</taxon>
        <taxon>Arthropoda</taxon>
        <taxon>Hexapoda</taxon>
        <taxon>Insecta</taxon>
        <taxon>Pterygota</taxon>
        <taxon>Neoptera</taxon>
        <taxon>Endopterygota</taxon>
        <taxon>Diptera</taxon>
        <taxon>Brachycera</taxon>
        <taxon>Muscomorpha</taxon>
        <taxon>Hippoboscoidea</taxon>
        <taxon>Glossinidae</taxon>
        <taxon>Glossina</taxon>
    </lineage>
</organism>
<dbReference type="VEuPathDB" id="VectorBase:GAUT020105"/>
<keyword evidence="3" id="KW-1185">Reference proteome</keyword>
<dbReference type="Proteomes" id="UP000078200">
    <property type="component" value="Unassembled WGS sequence"/>
</dbReference>
<evidence type="ECO:0000313" key="3">
    <source>
        <dbReference type="Proteomes" id="UP000078200"/>
    </source>
</evidence>
<protein>
    <submittedName>
        <fullName evidence="2">Uncharacterized protein</fullName>
    </submittedName>
</protein>